<dbReference type="Pfam" id="PF01301">
    <property type="entry name" value="Glyco_hydro_35"/>
    <property type="match status" value="1"/>
</dbReference>
<dbReference type="OrthoDB" id="9813184at2"/>
<dbReference type="RefSeq" id="WP_148457496.1">
    <property type="nucleotide sequence ID" value="NZ_VSDO01000006.1"/>
</dbReference>
<protein>
    <recommendedName>
        <fullName evidence="3">Glycoside hydrolase 35 catalytic domain-containing protein</fullName>
    </recommendedName>
</protein>
<dbReference type="SUPFAM" id="SSF51445">
    <property type="entry name" value="(Trans)glycosidases"/>
    <property type="match status" value="1"/>
</dbReference>
<dbReference type="PRINTS" id="PR00742">
    <property type="entry name" value="GLHYDRLASE35"/>
</dbReference>
<evidence type="ECO:0000313" key="5">
    <source>
        <dbReference type="Proteomes" id="UP000325218"/>
    </source>
</evidence>
<evidence type="ECO:0000256" key="1">
    <source>
        <dbReference type="ARBA" id="ARBA00009809"/>
    </source>
</evidence>
<sequence length="943" mass="102591">MSSHVHAESVVRLTPESVDIDGESVILLCASLFYFRIPRELWKERMLQLKAMGYNCIDVYFPWNYHEPREGEWDFTGIRDAEAFLRIAAECGLWVVARPGPYICSEWDGGALPAYLLAKEPEIKLREYDPGFLEQVAKWYGVILPILRRHQAGEGGSVILVQLDNELDFYGCGDPEAYMSALRDMAVAHGIKVPLIACAGQGGIVQATGLAQGVIPTCNFYPDDRDPEFEAKVLHYRAALSDLGLPLMVTETNRNHYLLRRLLSAGAKLLGPYLQVSGTNFGFTNATNNWGRPLAFLASDYDFGGMISPEGHIRREGYEGRLLARLLQSYGPALAAAAVGPHRLWSGEGDMREVFGPFGLRLKGGGSLLFLSNGAEEARSFALRAQDGRSIPTAGTLTLTSRGSLILPVDVPLSLWGVDGKVIYATAELYWAKPQDGGTVLAFHQAADGGEIALDLCDVVEFEANAAAVILENDRFMIQRTGAETACIRFRLKGGRQLTVVISDRLKALYAESVSLNGELTVTEPDFREERLHDKGAGVSWKRSLAKQGEPAVQAQAVGETHDSRLEPLERLGVYRGFAWYEAKAAIPEGKEAAGVLVSKAGDVLSLYASGRYAGTFTPGGGTVYAPLENARAEPDRGGLPIRVRVEIWGHSNFDDIRLPGLRLHSKKGLESIIAVTGIRDITSNWRMSPAAEHSAGDAAAFQAEEAWHPVVGFGGWLSDDPYPDEIYSKTLTTSADVNRWTLHFQNLRGKARLFVNGIDAGLIHPCDPFVDVTPHVVPGETVHLTVRLQRMMGQSAGRVILYEGVSAADYVIRAGEEPELLASAGTEAAQDLQEPIQLPIAMDPGAVGWLHGVVGNSAAGKGWRVHVAGTGLKLTVFLNETIVGRLWLPGGAGRPVMTGGSSDSFYLPGPWLDRKEARLLIYLEAVDPQASGRLEALDFIPV</sequence>
<dbReference type="Gene3D" id="2.60.120.260">
    <property type="entry name" value="Galactose-binding domain-like"/>
    <property type="match status" value="1"/>
</dbReference>
<dbReference type="InterPro" id="IPR017853">
    <property type="entry name" value="GH"/>
</dbReference>
<dbReference type="PANTHER" id="PTHR23421">
    <property type="entry name" value="BETA-GALACTOSIDASE RELATED"/>
    <property type="match status" value="1"/>
</dbReference>
<dbReference type="Gene3D" id="3.20.20.80">
    <property type="entry name" value="Glycosidases"/>
    <property type="match status" value="1"/>
</dbReference>
<reference evidence="4 5" key="1">
    <citation type="submission" date="2019-08" db="EMBL/GenBank/DDBJ databases">
        <title>Genome sequencing of Paenibacillus faecis DSM 23593(T).</title>
        <authorList>
            <person name="Kook J.-K."/>
            <person name="Park S.-N."/>
            <person name="Lim Y.K."/>
        </authorList>
    </citation>
    <scope>NUCLEOTIDE SEQUENCE [LARGE SCALE GENOMIC DNA]</scope>
    <source>
        <strain evidence="4 5">DSM 23593</strain>
    </source>
</reference>
<dbReference type="EMBL" id="VSDO01000006">
    <property type="protein sequence ID" value="TYA09953.1"/>
    <property type="molecule type" value="Genomic_DNA"/>
</dbReference>
<comment type="similarity">
    <text evidence="1 2">Belongs to the glycosyl hydrolase 35 family.</text>
</comment>
<evidence type="ECO:0000256" key="2">
    <source>
        <dbReference type="RuleBase" id="RU003679"/>
    </source>
</evidence>
<evidence type="ECO:0000259" key="3">
    <source>
        <dbReference type="Pfam" id="PF01301"/>
    </source>
</evidence>
<dbReference type="AlphaFoldDB" id="A0A5D0CIR2"/>
<organism evidence="4 5">
    <name type="scientific">Paenibacillus faecis</name>
    <dbReference type="NCBI Taxonomy" id="862114"/>
    <lineage>
        <taxon>Bacteria</taxon>
        <taxon>Bacillati</taxon>
        <taxon>Bacillota</taxon>
        <taxon>Bacilli</taxon>
        <taxon>Bacillales</taxon>
        <taxon>Paenibacillaceae</taxon>
        <taxon>Paenibacillus</taxon>
    </lineage>
</organism>
<dbReference type="GO" id="GO:0005975">
    <property type="term" value="P:carbohydrate metabolic process"/>
    <property type="evidence" value="ECO:0007669"/>
    <property type="project" value="InterPro"/>
</dbReference>
<dbReference type="GO" id="GO:0004553">
    <property type="term" value="F:hydrolase activity, hydrolyzing O-glycosyl compounds"/>
    <property type="evidence" value="ECO:0007669"/>
    <property type="project" value="InterPro"/>
</dbReference>
<comment type="caution">
    <text evidence="4">The sequence shown here is derived from an EMBL/GenBank/DDBJ whole genome shotgun (WGS) entry which is preliminary data.</text>
</comment>
<dbReference type="InterPro" id="IPR037110">
    <property type="entry name" value="Betagal_dom2_sf"/>
</dbReference>
<feature type="domain" description="Glycoside hydrolase 35 catalytic" evidence="3">
    <location>
        <begin position="20"/>
        <end position="318"/>
    </location>
</feature>
<accession>A0A5D0CIR2</accession>
<dbReference type="Proteomes" id="UP000325218">
    <property type="component" value="Unassembled WGS sequence"/>
</dbReference>
<keyword evidence="5" id="KW-1185">Reference proteome</keyword>
<evidence type="ECO:0000313" key="4">
    <source>
        <dbReference type="EMBL" id="TYA09953.1"/>
    </source>
</evidence>
<dbReference type="Gene3D" id="2.102.20.10">
    <property type="entry name" value="Beta-galactosidase, domain 2"/>
    <property type="match status" value="1"/>
</dbReference>
<dbReference type="InterPro" id="IPR001944">
    <property type="entry name" value="Glycoside_Hdrlase_35"/>
</dbReference>
<name>A0A5D0CIR2_9BACL</name>
<gene>
    <name evidence="4" type="ORF">FRY98_25410</name>
</gene>
<proteinExistence type="inferred from homology"/>
<dbReference type="InterPro" id="IPR031330">
    <property type="entry name" value="Gly_Hdrlase_35_cat"/>
</dbReference>
<dbReference type="SUPFAM" id="SSF49785">
    <property type="entry name" value="Galactose-binding domain-like"/>
    <property type="match status" value="1"/>
</dbReference>
<dbReference type="InterPro" id="IPR008979">
    <property type="entry name" value="Galactose-bd-like_sf"/>
</dbReference>